<name>A0A167U210_9FLAO</name>
<dbReference type="Gene3D" id="2.60.40.3620">
    <property type="match status" value="2"/>
</dbReference>
<gene>
    <name evidence="2" type="ORF">FBFR_15980</name>
</gene>
<evidence type="ECO:0000259" key="1">
    <source>
        <dbReference type="Pfam" id="PF14292"/>
    </source>
</evidence>
<organism evidence="2 3">
    <name type="scientific">Flavobacterium fryxellicola</name>
    <dbReference type="NCBI Taxonomy" id="249352"/>
    <lineage>
        <taxon>Bacteria</taxon>
        <taxon>Pseudomonadati</taxon>
        <taxon>Bacteroidota</taxon>
        <taxon>Flavobacteriia</taxon>
        <taxon>Flavobacteriales</taxon>
        <taxon>Flavobacteriaceae</taxon>
        <taxon>Flavobacterium</taxon>
    </lineage>
</organism>
<dbReference type="RefSeq" id="WP_066083079.1">
    <property type="nucleotide sequence ID" value="NZ_FRDK01000001.1"/>
</dbReference>
<dbReference type="OrthoDB" id="975117at2"/>
<dbReference type="Proteomes" id="UP000077164">
    <property type="component" value="Unassembled WGS sequence"/>
</dbReference>
<evidence type="ECO:0000313" key="2">
    <source>
        <dbReference type="EMBL" id="OAB25178.1"/>
    </source>
</evidence>
<sequence>MKNITKSVIALFAVLALSCSVEDVEDRPVIQGIDTPELVAPENDKSYVLLEENANDVAERFVWTKATYDGDVEIGYKLLIDVKGGDFTKAIELGGTSGATQVEVTVKTLNNAIIALGGTPDVLGSYDVKVMSSLSGVQNMISKTPLTILVNAYTGLLAYSFTDWYLIGGAVEGGWDNNVDTKHQPMFRGGVNPNIYKFTGYFNAGNFKLISVKGSWASQLGNAGNNTIEIKDNAGEFTISASGYYTFTFNVETLAYTLVPYNAAAASVYSRIGFLGSSRTGTDAGWSGDDSEMTVSAFSPHVWSMNISLFDGKGKFRANNAWDKNWGGDTEFSGFTGNGASGGDIPVAKSKYKIYFNDLDGSYLMLPNQE</sequence>
<dbReference type="STRING" id="249352.SAMN05444395_101130"/>
<dbReference type="PROSITE" id="PS51257">
    <property type="entry name" value="PROKAR_LIPOPROTEIN"/>
    <property type="match status" value="1"/>
</dbReference>
<keyword evidence="3" id="KW-1185">Reference proteome</keyword>
<accession>A0A167U210</accession>
<dbReference type="Pfam" id="PF14292">
    <property type="entry name" value="SusE"/>
    <property type="match status" value="1"/>
</dbReference>
<reference evidence="2 3" key="1">
    <citation type="submission" date="2016-03" db="EMBL/GenBank/DDBJ databases">
        <title>Draft genome sequence of Flavobacterium fryxellicola DSM 16209.</title>
        <authorList>
            <person name="Shin S.-K."/>
            <person name="Yi H."/>
        </authorList>
    </citation>
    <scope>NUCLEOTIDE SEQUENCE [LARGE SCALE GENOMIC DNA]</scope>
    <source>
        <strain evidence="2 3">DSM 16209</strain>
    </source>
</reference>
<dbReference type="InterPro" id="IPR025970">
    <property type="entry name" value="SusE"/>
</dbReference>
<protein>
    <recommendedName>
        <fullName evidence="1">SusE outer membrane protein domain-containing protein</fullName>
    </recommendedName>
</protein>
<dbReference type="AlphaFoldDB" id="A0A167U210"/>
<evidence type="ECO:0000313" key="3">
    <source>
        <dbReference type="Proteomes" id="UP000077164"/>
    </source>
</evidence>
<feature type="domain" description="SusE outer membrane protein" evidence="1">
    <location>
        <begin position="26"/>
        <end position="130"/>
    </location>
</feature>
<proteinExistence type="predicted"/>
<dbReference type="EMBL" id="LVJE01000048">
    <property type="protein sequence ID" value="OAB25178.1"/>
    <property type="molecule type" value="Genomic_DNA"/>
</dbReference>
<comment type="caution">
    <text evidence="2">The sequence shown here is derived from an EMBL/GenBank/DDBJ whole genome shotgun (WGS) entry which is preliminary data.</text>
</comment>